<dbReference type="InterPro" id="IPR002347">
    <property type="entry name" value="SDR_fam"/>
</dbReference>
<reference evidence="4" key="3">
    <citation type="journal article" date="2014" name="Nature">
        <title>Elephant shark genome provides unique insights into gnathostome evolution.</title>
        <authorList>
            <consortium name="International Elephant Shark Genome Sequencing Consortium"/>
            <person name="Venkatesh B."/>
            <person name="Lee A.P."/>
            <person name="Ravi V."/>
            <person name="Maurya A.K."/>
            <person name="Lian M.M."/>
            <person name="Swann J.B."/>
            <person name="Ohta Y."/>
            <person name="Flajnik M.F."/>
            <person name="Sutoh Y."/>
            <person name="Kasahara M."/>
            <person name="Hoon S."/>
            <person name="Gangu V."/>
            <person name="Roy S.W."/>
            <person name="Irimia M."/>
            <person name="Korzh V."/>
            <person name="Kondrychyn I."/>
            <person name="Lim Z.W."/>
            <person name="Tay B.H."/>
            <person name="Tohari S."/>
            <person name="Kong K.W."/>
            <person name="Ho S."/>
            <person name="Lorente-Galdos B."/>
            <person name="Quilez J."/>
            <person name="Marques-Bonet T."/>
            <person name="Raney B.J."/>
            <person name="Ingham P.W."/>
            <person name="Tay A."/>
            <person name="Hillier L.W."/>
            <person name="Minx P."/>
            <person name="Boehm T."/>
            <person name="Wilson R.K."/>
            <person name="Brenner S."/>
            <person name="Warren W.C."/>
        </authorList>
    </citation>
    <scope>NUCLEOTIDE SEQUENCE [LARGE SCALE GENOMIC DNA]</scope>
</reference>
<dbReference type="InterPro" id="IPR020904">
    <property type="entry name" value="Sc_DH/Rdtase_CS"/>
</dbReference>
<dbReference type="Ensembl" id="ENSCMIT00000018998.1">
    <property type="protein sequence ID" value="ENSCMIP00000018644.1"/>
    <property type="gene ID" value="ENSCMIG00000008759.1"/>
</dbReference>
<evidence type="ECO:0000256" key="2">
    <source>
        <dbReference type="ARBA" id="ARBA00023002"/>
    </source>
</evidence>
<proteinExistence type="inferred from homology"/>
<reference evidence="4" key="1">
    <citation type="journal article" date="2006" name="Science">
        <title>Ancient noncoding elements conserved in the human genome.</title>
        <authorList>
            <person name="Venkatesh B."/>
            <person name="Kirkness E.F."/>
            <person name="Loh Y.H."/>
            <person name="Halpern A.L."/>
            <person name="Lee A.P."/>
            <person name="Johnson J."/>
            <person name="Dandona N."/>
            <person name="Viswanathan L.D."/>
            <person name="Tay A."/>
            <person name="Venter J.C."/>
            <person name="Strausberg R.L."/>
            <person name="Brenner S."/>
        </authorList>
    </citation>
    <scope>NUCLEOTIDE SEQUENCE [LARGE SCALE GENOMIC DNA]</scope>
</reference>
<dbReference type="PRINTS" id="PR00081">
    <property type="entry name" value="GDHRDH"/>
</dbReference>
<organism evidence="3 4">
    <name type="scientific">Callorhinchus milii</name>
    <name type="common">Ghost shark</name>
    <dbReference type="NCBI Taxonomy" id="7868"/>
    <lineage>
        <taxon>Eukaryota</taxon>
        <taxon>Metazoa</taxon>
        <taxon>Chordata</taxon>
        <taxon>Craniata</taxon>
        <taxon>Vertebrata</taxon>
        <taxon>Chondrichthyes</taxon>
        <taxon>Holocephali</taxon>
        <taxon>Chimaeriformes</taxon>
        <taxon>Callorhinchidae</taxon>
        <taxon>Callorhinchus</taxon>
    </lineage>
</organism>
<sequence>NLPPTQLLPSSLITTEGIGLAVARRLARDGAHVMLSSRRAAKVERAVSELRAEGLSVSGVACHVGRREERERLVAEALVNVTAAALLAGLVVPHMKQRGGGCIVLVGSVAAYQSFPNLGAYAVSKTALLGLTRVLAEELAPANIRVNCVAPGLIRTNFSAALWSEPDIVKPVLATIPAGRMGQPEDCAGAVAFLCSPSASYITGETVVVAGGMRSRL</sequence>
<keyword evidence="4" id="KW-1185">Reference proteome</keyword>
<accession>A0A4W3ICR5</accession>
<dbReference type="FunFam" id="3.40.50.720:FF:000084">
    <property type="entry name" value="Short-chain dehydrogenase reductase"/>
    <property type="match status" value="1"/>
</dbReference>
<evidence type="ECO:0000313" key="3">
    <source>
        <dbReference type="Ensembl" id="ENSCMIP00000018644.1"/>
    </source>
</evidence>
<reference evidence="3" key="5">
    <citation type="submission" date="2025-09" db="UniProtKB">
        <authorList>
            <consortium name="Ensembl"/>
        </authorList>
    </citation>
    <scope>IDENTIFICATION</scope>
</reference>
<dbReference type="Pfam" id="PF13561">
    <property type="entry name" value="adh_short_C2"/>
    <property type="match status" value="1"/>
</dbReference>
<name>A0A4W3ICR5_CALMI</name>
<evidence type="ECO:0000256" key="1">
    <source>
        <dbReference type="ARBA" id="ARBA00006484"/>
    </source>
</evidence>
<dbReference type="SUPFAM" id="SSF51735">
    <property type="entry name" value="NAD(P)-binding Rossmann-fold domains"/>
    <property type="match status" value="1"/>
</dbReference>
<evidence type="ECO:0000313" key="4">
    <source>
        <dbReference type="Proteomes" id="UP000314986"/>
    </source>
</evidence>
<comment type="similarity">
    <text evidence="1">Belongs to the short-chain dehydrogenases/reductases (SDR) family.</text>
</comment>
<dbReference type="Gene3D" id="3.40.50.720">
    <property type="entry name" value="NAD(P)-binding Rossmann-like Domain"/>
    <property type="match status" value="2"/>
</dbReference>
<dbReference type="PROSITE" id="PS00061">
    <property type="entry name" value="ADH_SHORT"/>
    <property type="match status" value="1"/>
</dbReference>
<dbReference type="Pfam" id="PF00106">
    <property type="entry name" value="adh_short"/>
    <property type="match status" value="1"/>
</dbReference>
<dbReference type="PANTHER" id="PTHR43943">
    <property type="entry name" value="DEHYDROGENASE/REDUCTASE (SDR FAMILY) MEMBER 4"/>
    <property type="match status" value="1"/>
</dbReference>
<reference evidence="3" key="4">
    <citation type="submission" date="2025-08" db="UniProtKB">
        <authorList>
            <consortium name="Ensembl"/>
        </authorList>
    </citation>
    <scope>IDENTIFICATION</scope>
</reference>
<dbReference type="InParanoid" id="A0A4W3ICR5"/>
<dbReference type="OMA" id="MTYRASK"/>
<dbReference type="GeneTree" id="ENSGT00940000158919"/>
<reference evidence="4" key="2">
    <citation type="journal article" date="2007" name="PLoS Biol.">
        <title>Survey sequencing and comparative analysis of the elephant shark (Callorhinchus milii) genome.</title>
        <authorList>
            <person name="Venkatesh B."/>
            <person name="Kirkness E.F."/>
            <person name="Loh Y.H."/>
            <person name="Halpern A.L."/>
            <person name="Lee A.P."/>
            <person name="Johnson J."/>
            <person name="Dandona N."/>
            <person name="Viswanathan L.D."/>
            <person name="Tay A."/>
            <person name="Venter J.C."/>
            <person name="Strausberg R.L."/>
            <person name="Brenner S."/>
        </authorList>
    </citation>
    <scope>NUCLEOTIDE SEQUENCE [LARGE SCALE GENOMIC DNA]</scope>
</reference>
<dbReference type="Proteomes" id="UP000314986">
    <property type="component" value="Unassembled WGS sequence"/>
</dbReference>
<dbReference type="InterPro" id="IPR036291">
    <property type="entry name" value="NAD(P)-bd_dom_sf"/>
</dbReference>
<dbReference type="STRING" id="7868.ENSCMIP00000018644"/>
<dbReference type="PANTHER" id="PTHR43943:SF2">
    <property type="entry name" value="DEHYDROGENASE_REDUCTASE 4"/>
    <property type="match status" value="1"/>
</dbReference>
<dbReference type="GO" id="GO:0004090">
    <property type="term" value="F:carbonyl reductase (NADPH) activity"/>
    <property type="evidence" value="ECO:0007669"/>
    <property type="project" value="TreeGrafter"/>
</dbReference>
<protein>
    <submittedName>
        <fullName evidence="3">Dehydrogenase/reductase 4</fullName>
    </submittedName>
</protein>
<dbReference type="AlphaFoldDB" id="A0A4W3ICR5"/>
<keyword evidence="2" id="KW-0560">Oxidoreductase</keyword>